<dbReference type="Proteomes" id="UP000030748">
    <property type="component" value="Unassembled WGS sequence"/>
</dbReference>
<keyword evidence="2" id="KW-1185">Reference proteome</keyword>
<name>A0A022QN73_ERYGU</name>
<dbReference type="PhylomeDB" id="A0A022QN73"/>
<dbReference type="AlphaFoldDB" id="A0A022QN73"/>
<reference evidence="1 2" key="1">
    <citation type="journal article" date="2013" name="Proc. Natl. Acad. Sci. U.S.A.">
        <title>Fine-scale variation in meiotic recombination in Mimulus inferred from population shotgun sequencing.</title>
        <authorList>
            <person name="Hellsten U."/>
            <person name="Wright K.M."/>
            <person name="Jenkins J."/>
            <person name="Shu S."/>
            <person name="Yuan Y."/>
            <person name="Wessler S.R."/>
            <person name="Schmutz J."/>
            <person name="Willis J.H."/>
            <person name="Rokhsar D.S."/>
        </authorList>
    </citation>
    <scope>NUCLEOTIDE SEQUENCE [LARGE SCALE GENOMIC DNA]</scope>
    <source>
        <strain evidence="2">cv. DUN x IM62</strain>
    </source>
</reference>
<protein>
    <recommendedName>
        <fullName evidence="3">Zinc-ribbon 15 domain-containing protein</fullName>
    </recommendedName>
</protein>
<proteinExistence type="predicted"/>
<dbReference type="PANTHER" id="PTHR33320:SF2">
    <property type="entry name" value="OS07G0564200 PROTEIN"/>
    <property type="match status" value="1"/>
</dbReference>
<dbReference type="OrthoDB" id="1872195at2759"/>
<dbReference type="OMA" id="VADMCTV"/>
<organism evidence="1 2">
    <name type="scientific">Erythranthe guttata</name>
    <name type="common">Yellow monkey flower</name>
    <name type="synonym">Mimulus guttatus</name>
    <dbReference type="NCBI Taxonomy" id="4155"/>
    <lineage>
        <taxon>Eukaryota</taxon>
        <taxon>Viridiplantae</taxon>
        <taxon>Streptophyta</taxon>
        <taxon>Embryophyta</taxon>
        <taxon>Tracheophyta</taxon>
        <taxon>Spermatophyta</taxon>
        <taxon>Magnoliopsida</taxon>
        <taxon>eudicotyledons</taxon>
        <taxon>Gunneridae</taxon>
        <taxon>Pentapetalae</taxon>
        <taxon>asterids</taxon>
        <taxon>lamiids</taxon>
        <taxon>Lamiales</taxon>
        <taxon>Phrymaceae</taxon>
        <taxon>Erythranthe</taxon>
    </lineage>
</organism>
<dbReference type="KEGG" id="egt:105966907"/>
<evidence type="ECO:0000313" key="1">
    <source>
        <dbReference type="EMBL" id="EYU29391.1"/>
    </source>
</evidence>
<dbReference type="STRING" id="4155.A0A022QN73"/>
<evidence type="ECO:0008006" key="3">
    <source>
        <dbReference type="Google" id="ProtNLM"/>
    </source>
</evidence>
<accession>A0A022QN73</accession>
<sequence length="69" mass="8061">MVCFCFLVDQKIVVRRSKAAAGMCSRCRRSARVADMQTVTRFCYIPFYWKSWKAIVCSLCGNILRSYHK</sequence>
<dbReference type="EMBL" id="KI631238">
    <property type="protein sequence ID" value="EYU29391.1"/>
    <property type="molecule type" value="Genomic_DNA"/>
</dbReference>
<gene>
    <name evidence="1" type="ORF">MIMGU_mgv1a023305mg</name>
</gene>
<evidence type="ECO:0000313" key="2">
    <source>
        <dbReference type="Proteomes" id="UP000030748"/>
    </source>
</evidence>
<dbReference type="PANTHER" id="PTHR33320">
    <property type="entry name" value="METHIONYL-TRNA SYNTHETASE"/>
    <property type="match status" value="1"/>
</dbReference>